<evidence type="ECO:0000259" key="1">
    <source>
        <dbReference type="SMART" id="SM00852"/>
    </source>
</evidence>
<gene>
    <name evidence="2" type="ORF">KN1_04690</name>
</gene>
<dbReference type="SUPFAM" id="SSF63882">
    <property type="entry name" value="MoeA N-terminal region -like"/>
    <property type="match status" value="1"/>
</dbReference>
<dbReference type="Gene3D" id="3.90.105.10">
    <property type="entry name" value="Molybdopterin biosynthesis moea protein, domain 2"/>
    <property type="match status" value="1"/>
</dbReference>
<dbReference type="InterPro" id="IPR001453">
    <property type="entry name" value="MoaB/Mog_dom"/>
</dbReference>
<dbReference type="PANTHER" id="PTHR10192:SF19">
    <property type="entry name" value="MOLYBDOPTERIN BIOSYNTHESIS PROTEIN MJ0666-RELATED"/>
    <property type="match status" value="1"/>
</dbReference>
<dbReference type="SUPFAM" id="SSF53218">
    <property type="entry name" value="Molybdenum cofactor biosynthesis proteins"/>
    <property type="match status" value="1"/>
</dbReference>
<dbReference type="SMART" id="SM00852">
    <property type="entry name" value="MoCF_biosynth"/>
    <property type="match status" value="1"/>
</dbReference>
<dbReference type="GO" id="GO:0061599">
    <property type="term" value="F:molybdopterin molybdotransferase activity"/>
    <property type="evidence" value="ECO:0007669"/>
    <property type="project" value="TreeGrafter"/>
</dbReference>
<dbReference type="GO" id="GO:0006777">
    <property type="term" value="P:Mo-molybdopterin cofactor biosynthetic process"/>
    <property type="evidence" value="ECO:0007669"/>
    <property type="project" value="TreeGrafter"/>
</dbReference>
<dbReference type="InterPro" id="IPR005110">
    <property type="entry name" value="MoeA_linker/N"/>
</dbReference>
<dbReference type="Gene3D" id="2.40.340.10">
    <property type="entry name" value="MoeA, C-terminal, domain IV"/>
    <property type="match status" value="1"/>
</dbReference>
<dbReference type="CDD" id="cd00887">
    <property type="entry name" value="MoeA"/>
    <property type="match status" value="1"/>
</dbReference>
<keyword evidence="3" id="KW-1185">Reference proteome</keyword>
<dbReference type="GO" id="GO:0005737">
    <property type="term" value="C:cytoplasm"/>
    <property type="evidence" value="ECO:0007669"/>
    <property type="project" value="TreeGrafter"/>
</dbReference>
<dbReference type="InterPro" id="IPR036688">
    <property type="entry name" value="MoeA_C_domain_IV_sf"/>
</dbReference>
<evidence type="ECO:0000313" key="2">
    <source>
        <dbReference type="EMBL" id="BCU69172.1"/>
    </source>
</evidence>
<dbReference type="Gene3D" id="2.170.190.11">
    <property type="entry name" value="Molybdopterin biosynthesis moea protein, domain 3"/>
    <property type="match status" value="1"/>
</dbReference>
<dbReference type="InterPro" id="IPR036425">
    <property type="entry name" value="MoaB/Mog-like_dom_sf"/>
</dbReference>
<evidence type="ECO:0000313" key="3">
    <source>
        <dbReference type="Proteomes" id="UP000825123"/>
    </source>
</evidence>
<reference evidence="2 3" key="1">
    <citation type="submission" date="2021-04" db="EMBL/GenBank/DDBJ databases">
        <title>Complete genome sequence of Stygiolobus sp. KN-1.</title>
        <authorList>
            <person name="Nakamura K."/>
            <person name="Sakai H."/>
            <person name="Kurosawa N."/>
        </authorList>
    </citation>
    <scope>NUCLEOTIDE SEQUENCE [LARGE SCALE GENOMIC DNA]</scope>
    <source>
        <strain evidence="2 3">KN-1</strain>
    </source>
</reference>
<dbReference type="Pfam" id="PF00994">
    <property type="entry name" value="MoCF_biosynth"/>
    <property type="match status" value="1"/>
</dbReference>
<sequence>MLVHLDEARKIIDNTDFRKVSKRKTSIYDAVGKVIGEDIYAVKNIPETNLSAMDGFAFKVSDYKKYGELKIAGTLYPSSENIPELKEGEAYYVTTGSPIPKGANAVARIEASKVTGEKVKFVEDVFEGKDIKFIGEDISEGSKIIEKGEILTPYHLGILTIQGIREINVVDMKSCVAASGDEIVPYYQEGKIPDSISPILLNILSKFGKAKYYGVIKDNKEEITETVKKLSEECDYIVLIGGSSMGDKDYSKKVIREIGTLLFEGVSVNIIKRGGLGVIGDIPVINLPGQVVSAITVFHEHGLHVISRMVGKEIRKFSAYILDQEVNVKHKMDSVFLFRTEGIYARPLRWGTGLYSELAKANAFGILARDKTYKRGELVELQQLIF</sequence>
<dbReference type="Gene3D" id="3.40.980.10">
    <property type="entry name" value="MoaB/Mog-like domain"/>
    <property type="match status" value="1"/>
</dbReference>
<dbReference type="GeneID" id="66162217"/>
<dbReference type="Proteomes" id="UP000825123">
    <property type="component" value="Chromosome"/>
</dbReference>
<accession>A0A8D5U516</accession>
<organism evidence="2 3">
    <name type="scientific">Stygiolobus caldivivus</name>
    <dbReference type="NCBI Taxonomy" id="2824673"/>
    <lineage>
        <taxon>Archaea</taxon>
        <taxon>Thermoproteota</taxon>
        <taxon>Thermoprotei</taxon>
        <taxon>Sulfolobales</taxon>
        <taxon>Sulfolobaceae</taxon>
        <taxon>Stygiolobus</taxon>
    </lineage>
</organism>
<dbReference type="Pfam" id="PF03453">
    <property type="entry name" value="MoeA_N"/>
    <property type="match status" value="1"/>
</dbReference>
<dbReference type="PANTHER" id="PTHR10192">
    <property type="entry name" value="MOLYBDOPTERIN BIOSYNTHESIS PROTEIN"/>
    <property type="match status" value="1"/>
</dbReference>
<dbReference type="RefSeq" id="WP_221289229.1">
    <property type="nucleotide sequence ID" value="NZ_AP024597.1"/>
</dbReference>
<dbReference type="EMBL" id="AP024597">
    <property type="protein sequence ID" value="BCU69172.1"/>
    <property type="molecule type" value="Genomic_DNA"/>
</dbReference>
<feature type="domain" description="MoaB/Mog" evidence="1">
    <location>
        <begin position="175"/>
        <end position="308"/>
    </location>
</feature>
<dbReference type="InterPro" id="IPR036135">
    <property type="entry name" value="MoeA_linker/N_sf"/>
</dbReference>
<dbReference type="InterPro" id="IPR038987">
    <property type="entry name" value="MoeA-like"/>
</dbReference>
<dbReference type="AlphaFoldDB" id="A0A8D5U516"/>
<dbReference type="KEGG" id="csty:KN1_04690"/>
<proteinExistence type="predicted"/>
<name>A0A8D5U516_9CREN</name>
<protein>
    <submittedName>
        <fullName evidence="2">Molybdopterin molybdenumtransferase MoeA</fullName>
    </submittedName>
</protein>